<feature type="region of interest" description="Disordered" evidence="1">
    <location>
        <begin position="40"/>
        <end position="65"/>
    </location>
</feature>
<evidence type="ECO:0000256" key="1">
    <source>
        <dbReference type="SAM" id="MobiDB-lite"/>
    </source>
</evidence>
<dbReference type="EMBL" id="CADCUE010000199">
    <property type="protein sequence ID" value="CAA9347504.1"/>
    <property type="molecule type" value="Genomic_DNA"/>
</dbReference>
<accession>A0A6J4M352</accession>
<proteinExistence type="predicted"/>
<sequence length="65" mass="6481">MASPRRAVGPFVTLTRRGAPLLTAVLTAATVTAMAVPSTAVEPSSLQAPATQTASSGGTRTLTLT</sequence>
<evidence type="ECO:0000256" key="2">
    <source>
        <dbReference type="SAM" id="SignalP"/>
    </source>
</evidence>
<feature type="compositionally biased region" description="Polar residues" evidence="1">
    <location>
        <begin position="42"/>
        <end position="65"/>
    </location>
</feature>
<reference evidence="3" key="1">
    <citation type="submission" date="2020-02" db="EMBL/GenBank/DDBJ databases">
        <authorList>
            <person name="Meier V. D."/>
        </authorList>
    </citation>
    <scope>NUCLEOTIDE SEQUENCE</scope>
    <source>
        <strain evidence="3">AVDCRST_MAG16</strain>
    </source>
</reference>
<feature type="chain" id="PRO_5026983275" evidence="2">
    <location>
        <begin position="36"/>
        <end position="65"/>
    </location>
</feature>
<organism evidence="3">
    <name type="scientific">uncultured Frankineae bacterium</name>
    <dbReference type="NCBI Taxonomy" id="437475"/>
    <lineage>
        <taxon>Bacteria</taxon>
        <taxon>Bacillati</taxon>
        <taxon>Actinomycetota</taxon>
        <taxon>Actinomycetes</taxon>
        <taxon>Frankiales</taxon>
        <taxon>environmental samples</taxon>
    </lineage>
</organism>
<feature type="signal peptide" evidence="2">
    <location>
        <begin position="1"/>
        <end position="35"/>
    </location>
</feature>
<evidence type="ECO:0000313" key="3">
    <source>
        <dbReference type="EMBL" id="CAA9347504.1"/>
    </source>
</evidence>
<dbReference type="AlphaFoldDB" id="A0A6J4M352"/>
<keyword evidence="2" id="KW-0732">Signal</keyword>
<feature type="non-terminal residue" evidence="3">
    <location>
        <position position="65"/>
    </location>
</feature>
<gene>
    <name evidence="3" type="ORF">AVDCRST_MAG16-2146</name>
</gene>
<protein>
    <submittedName>
        <fullName evidence="3">Uncharacterized protein</fullName>
    </submittedName>
</protein>
<name>A0A6J4M352_9ACTN</name>